<dbReference type="EMBL" id="RKHK01000001">
    <property type="protein sequence ID" value="ROR72484.1"/>
    <property type="molecule type" value="Genomic_DNA"/>
</dbReference>
<evidence type="ECO:0000313" key="1">
    <source>
        <dbReference type="EMBL" id="ROR72484.1"/>
    </source>
</evidence>
<accession>A0A3N2BBN8</accession>
<dbReference type="Proteomes" id="UP000280668">
    <property type="component" value="Unassembled WGS sequence"/>
</dbReference>
<protein>
    <recommendedName>
        <fullName evidence="3">DUF559 domain-containing protein</fullName>
    </recommendedName>
</protein>
<proteinExistence type="predicted"/>
<keyword evidence="2" id="KW-1185">Reference proteome</keyword>
<dbReference type="SUPFAM" id="SSF52980">
    <property type="entry name" value="Restriction endonuclease-like"/>
    <property type="match status" value="1"/>
</dbReference>
<name>A0A3N2BBN8_9MICO</name>
<organism evidence="1 2">
    <name type="scientific">Bogoriella caseilytica</name>
    <dbReference type="NCBI Taxonomy" id="56055"/>
    <lineage>
        <taxon>Bacteria</taxon>
        <taxon>Bacillati</taxon>
        <taxon>Actinomycetota</taxon>
        <taxon>Actinomycetes</taxon>
        <taxon>Micrococcales</taxon>
        <taxon>Bogoriellaceae</taxon>
        <taxon>Bogoriella</taxon>
    </lineage>
</organism>
<gene>
    <name evidence="1" type="ORF">EDD31_0835</name>
</gene>
<dbReference type="AlphaFoldDB" id="A0A3N2BBN8"/>
<sequence>MRTPQPLPSALAGKTLTPRALHEAGVHRSRLRRRDITPLARGINLQRELVPAETTERFRQRAVVLARAREGCWISHTTAAVLRGWWLPTALHDVETVHLTLPKLRGTRTRLDRVQCHRATKAPRRLERYDGARISTPELTWLELASSLEYTELIALGDNLVRHPYPQYESRSHPWTGIERLRAVVSEAAGMHGVKKARAALPLVRVGVDSPQETALRLAVLDAGLPEPELQVPATEGDPWSPRADLGYRRHRVAMQYDGATHFAAEQARKDQARNNAFIAAGWTLLLFNRDDARQGFTRAVAQIRAVLAR</sequence>
<reference evidence="1 2" key="1">
    <citation type="submission" date="2018-11" db="EMBL/GenBank/DDBJ databases">
        <title>Sequencing the genomes of 1000 actinobacteria strains.</title>
        <authorList>
            <person name="Klenk H.-P."/>
        </authorList>
    </citation>
    <scope>NUCLEOTIDE SEQUENCE [LARGE SCALE GENOMIC DNA]</scope>
    <source>
        <strain evidence="1 2">DSM 11294</strain>
    </source>
</reference>
<dbReference type="InterPro" id="IPR011335">
    <property type="entry name" value="Restrct_endonuc-II-like"/>
</dbReference>
<comment type="caution">
    <text evidence="1">The sequence shown here is derived from an EMBL/GenBank/DDBJ whole genome shotgun (WGS) entry which is preliminary data.</text>
</comment>
<dbReference type="RefSeq" id="WP_170163124.1">
    <property type="nucleotide sequence ID" value="NZ_RKHK01000001.1"/>
</dbReference>
<evidence type="ECO:0008006" key="3">
    <source>
        <dbReference type="Google" id="ProtNLM"/>
    </source>
</evidence>
<evidence type="ECO:0000313" key="2">
    <source>
        <dbReference type="Proteomes" id="UP000280668"/>
    </source>
</evidence>